<accession>A0A914MIR1</accession>
<dbReference type="Proteomes" id="UP000887563">
    <property type="component" value="Unplaced"/>
</dbReference>
<dbReference type="AlphaFoldDB" id="A0A914MIR1"/>
<dbReference type="WBParaSite" id="Minc3s01967g27484">
    <property type="protein sequence ID" value="Minc3s01967g27484"/>
    <property type="gene ID" value="Minc3s01967g27484"/>
</dbReference>
<organism evidence="1 2">
    <name type="scientific">Meloidogyne incognita</name>
    <name type="common">Southern root-knot nematode worm</name>
    <name type="synonym">Oxyuris incognita</name>
    <dbReference type="NCBI Taxonomy" id="6306"/>
    <lineage>
        <taxon>Eukaryota</taxon>
        <taxon>Metazoa</taxon>
        <taxon>Ecdysozoa</taxon>
        <taxon>Nematoda</taxon>
        <taxon>Chromadorea</taxon>
        <taxon>Rhabditida</taxon>
        <taxon>Tylenchina</taxon>
        <taxon>Tylenchomorpha</taxon>
        <taxon>Tylenchoidea</taxon>
        <taxon>Meloidogynidae</taxon>
        <taxon>Meloidogyninae</taxon>
        <taxon>Meloidogyne</taxon>
        <taxon>Meloidogyne incognita group</taxon>
    </lineage>
</organism>
<proteinExistence type="predicted"/>
<sequence length="146" mass="17504">MSWFEILENKGIEILEKILTLLTLNDVDINHYKELKINLITTFQLRGILEIYKVLAKKFNYFNEKYENVVEELIVYLESFEYIFKDNFDVKKIKETIKTNGTEVIKEFIENKVEIEIIKVSIKESANYIVDLNIKKVEDWLEKKMN</sequence>
<keyword evidence="1" id="KW-1185">Reference proteome</keyword>
<evidence type="ECO:0000313" key="1">
    <source>
        <dbReference type="Proteomes" id="UP000887563"/>
    </source>
</evidence>
<evidence type="ECO:0000313" key="2">
    <source>
        <dbReference type="WBParaSite" id="Minc3s01967g27484"/>
    </source>
</evidence>
<reference evidence="2" key="1">
    <citation type="submission" date="2022-11" db="UniProtKB">
        <authorList>
            <consortium name="WormBaseParasite"/>
        </authorList>
    </citation>
    <scope>IDENTIFICATION</scope>
</reference>
<protein>
    <submittedName>
        <fullName evidence="2">Uncharacterized protein</fullName>
    </submittedName>
</protein>
<name>A0A914MIR1_MELIC</name>